<feature type="domain" description="AMP-dependent synthetase/ligase" evidence="1">
    <location>
        <begin position="56"/>
        <end position="416"/>
    </location>
</feature>
<keyword evidence="3" id="KW-0436">Ligase</keyword>
<dbReference type="Gene3D" id="3.40.50.12780">
    <property type="entry name" value="N-terminal domain of ligase-like"/>
    <property type="match status" value="1"/>
</dbReference>
<dbReference type="PANTHER" id="PTHR24096">
    <property type="entry name" value="LONG-CHAIN-FATTY-ACID--COA LIGASE"/>
    <property type="match status" value="1"/>
</dbReference>
<dbReference type="GO" id="GO:0016874">
    <property type="term" value="F:ligase activity"/>
    <property type="evidence" value="ECO:0007669"/>
    <property type="project" value="UniProtKB-KW"/>
</dbReference>
<comment type="caution">
    <text evidence="3">The sequence shown here is derived from an EMBL/GenBank/DDBJ whole genome shotgun (WGS) entry which is preliminary data.</text>
</comment>
<dbReference type="CDD" id="cd05911">
    <property type="entry name" value="Firefly_Luc_like"/>
    <property type="match status" value="1"/>
</dbReference>
<accession>A0ABR1YX72</accession>
<dbReference type="InterPro" id="IPR025110">
    <property type="entry name" value="AMP-bd_C"/>
</dbReference>
<dbReference type="InterPro" id="IPR045851">
    <property type="entry name" value="AMP-bd_C_sf"/>
</dbReference>
<name>A0ABR1YX72_9PEZI</name>
<organism evidence="3 4">
    <name type="scientific">Phyllosticta capitalensis</name>
    <dbReference type="NCBI Taxonomy" id="121624"/>
    <lineage>
        <taxon>Eukaryota</taxon>
        <taxon>Fungi</taxon>
        <taxon>Dikarya</taxon>
        <taxon>Ascomycota</taxon>
        <taxon>Pezizomycotina</taxon>
        <taxon>Dothideomycetes</taxon>
        <taxon>Dothideomycetes incertae sedis</taxon>
        <taxon>Botryosphaeriales</taxon>
        <taxon>Phyllostictaceae</taxon>
        <taxon>Phyllosticta</taxon>
    </lineage>
</organism>
<evidence type="ECO:0000313" key="3">
    <source>
        <dbReference type="EMBL" id="KAK8240821.1"/>
    </source>
</evidence>
<dbReference type="Proteomes" id="UP001492380">
    <property type="component" value="Unassembled WGS sequence"/>
</dbReference>
<dbReference type="PANTHER" id="PTHR24096:SF194">
    <property type="entry name" value="AMP-DEPENDENT SYNTHETASE_LIGASE DOMAIN-CONTAINING PROTEIN"/>
    <property type="match status" value="1"/>
</dbReference>
<evidence type="ECO:0000313" key="4">
    <source>
        <dbReference type="Proteomes" id="UP001492380"/>
    </source>
</evidence>
<dbReference type="Pfam" id="PF13193">
    <property type="entry name" value="AMP-binding_C"/>
    <property type="match status" value="1"/>
</dbReference>
<keyword evidence="4" id="KW-1185">Reference proteome</keyword>
<dbReference type="Gene3D" id="3.30.300.30">
    <property type="match status" value="1"/>
</dbReference>
<reference evidence="3 4" key="1">
    <citation type="submission" date="2024-04" db="EMBL/GenBank/DDBJ databases">
        <title>Phyllosticta paracitricarpa is synonymous to the EU quarantine fungus P. citricarpa based on phylogenomic analyses.</title>
        <authorList>
            <consortium name="Lawrence Berkeley National Laboratory"/>
            <person name="Van Ingen-Buijs V.A."/>
            <person name="Van Westerhoven A.C."/>
            <person name="Haridas S."/>
            <person name="Skiadas P."/>
            <person name="Martin F."/>
            <person name="Groenewald J.Z."/>
            <person name="Crous P.W."/>
            <person name="Seidl M.F."/>
        </authorList>
    </citation>
    <scope>NUCLEOTIDE SEQUENCE [LARGE SCALE GENOMIC DNA]</scope>
    <source>
        <strain evidence="3 4">CBS 123374</strain>
    </source>
</reference>
<evidence type="ECO:0000259" key="2">
    <source>
        <dbReference type="Pfam" id="PF13193"/>
    </source>
</evidence>
<dbReference type="InterPro" id="IPR042099">
    <property type="entry name" value="ANL_N_sf"/>
</dbReference>
<proteinExistence type="predicted"/>
<dbReference type="EMBL" id="JBBWRZ010000003">
    <property type="protein sequence ID" value="KAK8240821.1"/>
    <property type="molecule type" value="Genomic_DNA"/>
</dbReference>
<dbReference type="Pfam" id="PF00501">
    <property type="entry name" value="AMP-binding"/>
    <property type="match status" value="1"/>
</dbReference>
<feature type="domain" description="AMP-binding enzyme C-terminal" evidence="2">
    <location>
        <begin position="466"/>
        <end position="546"/>
    </location>
</feature>
<evidence type="ECO:0000259" key="1">
    <source>
        <dbReference type="Pfam" id="PF00501"/>
    </source>
</evidence>
<dbReference type="InterPro" id="IPR000873">
    <property type="entry name" value="AMP-dep_synth/lig_dom"/>
</dbReference>
<dbReference type="PROSITE" id="PS00455">
    <property type="entry name" value="AMP_BINDING"/>
    <property type="match status" value="1"/>
</dbReference>
<sequence length="572" mass="62802">MVIKSPHPRLDLPECNLLDYLFPSPSAPAPSPSCEPAVRPNIDDNEPIWLDAANPETQSLTAPQMELWVKRFGYGLGKLGVKRGEVVLIFTPNHIYVPVAYMGTVGAGMVFSGANPMYKEDELLHQLVNTSAKVLLVHPSLVQTATAAAAKAKLPTSRVFLFDDVPSEPINGVRDWRDMVGTAAEASTYQWATLSPSEARKTVATVNYSSGTTGLPKGVCVTHTNLVANAAQILYTRTMYKPRPLPKETWVMFLPLYHAYGQMYAMMLAIKLRAAVYVMRGFDFGALLQTIQDRRVTDLQIAPPIAVLLAKRPEPSKFDMSSLREVTCGAAPLSRELAEEVSKRFNVMIQQGYGMTELTCAGVTCPGGRRMQDTGSVGQLIPNTECKLLSDDGREVGSGEPGEMYMRGPNVCLGYWRNEQATRDTLSADGWLRTGDVAIERGGWFWIVDRKKELIKVKGLQVAPAELEAVLLEHAHVADAAVTGVQVNAGEYPRAYVVLKDSSVTNKSDVSEQTIQDWLAHKVAPHKRLTGGVAFIDAVPKLQSGKIMRKVMREWAKRDAPAVQRVLEGARL</sequence>
<protein>
    <submittedName>
        <fullName evidence="3">4-coumarate-CoA ligase</fullName>
    </submittedName>
</protein>
<gene>
    <name evidence="3" type="ORF">HDK90DRAFT_509238</name>
</gene>
<dbReference type="SUPFAM" id="SSF56801">
    <property type="entry name" value="Acetyl-CoA synthetase-like"/>
    <property type="match status" value="1"/>
</dbReference>
<dbReference type="InterPro" id="IPR020845">
    <property type="entry name" value="AMP-binding_CS"/>
</dbReference>